<reference evidence="9 10" key="1">
    <citation type="submission" date="2017-07" db="EMBL/GenBank/DDBJ databases">
        <title>Sandarakinorhabdus cyanobacteriorum sp. nov., a novel bacterium isolated from cyanobacterial aggregates in a eutrophic lake.</title>
        <authorList>
            <person name="Cai H."/>
        </authorList>
    </citation>
    <scope>NUCLEOTIDE SEQUENCE [LARGE SCALE GENOMIC DNA]</scope>
    <source>
        <strain evidence="9 10">TH057</strain>
    </source>
</reference>
<dbReference type="InterPro" id="IPR006657">
    <property type="entry name" value="MoPterin_dinucl-bd_dom"/>
</dbReference>
<dbReference type="InterPro" id="IPR006656">
    <property type="entry name" value="Mopterin_OxRdtase"/>
</dbReference>
<proteinExistence type="inferred from homology"/>
<protein>
    <submittedName>
        <fullName evidence="9">Oxidoreductase</fullName>
    </submittedName>
</protein>
<dbReference type="Pfam" id="PF04879">
    <property type="entry name" value="Molybdop_Fe4S4"/>
    <property type="match status" value="1"/>
</dbReference>
<evidence type="ECO:0000256" key="2">
    <source>
        <dbReference type="ARBA" id="ARBA00010312"/>
    </source>
</evidence>
<sequence>MPVHTRTCHICEANCGLLIETSGRQVLSIKGDPDDPISRGHICPKGNAIADLEADPDRLTSPMKRVGNQWVALDWETALAEIGARFAAIKAAGGAGALYVGNPTAHDFALGMQTGALKKALGVRGVYSASTVDQMPHQLAQYFLYGHNALFPIPDIERTQHLVILGGNPLASNGSVWTVPDVKRRIAEMQARGGRLTVIDPRRSETAGVADAHHFIRPGSDPALLIGLLLALDEAGLVNPGRLAPMLDGWDVAWAALRRFSVADLARACGWSVAEIRALAAEIGNGVPTAVYGRIGVSTAPFGTLAHWLINLINIACGNLDRPGGVMFSTPAVDVAGSSGPGSHGRFHSRVSGHPEVMGEFPAISLAEEIATPGEGQVKALVVIAGNPVLSVPDGGALDAALAGLELMVSVDPHITATSAHAHYILPPCAALAKDHYPLLLAPIAFRNFAKFSPALWEPLPGQKQDWQVVAALAQAIGAAQGLNMPPPVNPREQLDRMLQKGPHGLSLAAVAAHPHGLDLGAHSPRLPDRLATPGKTIRCAPEPLIADLNGRFAAWLARQPETGLTLIGRRHIRSNNSWLGNAPRLAKGPDKCILLINPADAAAHGISDGDLVRISSDAGAVEAPARVTDEIMAGVVSLPHGFGHGRPGVRLGVAGQRPGVSHNDLTSRARIDVLSGTAALVGTPVSIAPAPTTALPVATTAASG</sequence>
<dbReference type="Pfam" id="PF01568">
    <property type="entry name" value="Molydop_binding"/>
    <property type="match status" value="1"/>
</dbReference>
<comment type="similarity">
    <text evidence="2">Belongs to the prokaryotic molybdopterin-containing oxidoreductase family.</text>
</comment>
<keyword evidence="4" id="KW-0479">Metal-binding</keyword>
<evidence type="ECO:0000313" key="9">
    <source>
        <dbReference type="EMBL" id="OYQ25038.1"/>
    </source>
</evidence>
<dbReference type="InterPro" id="IPR006963">
    <property type="entry name" value="Mopterin_OxRdtase_4Fe-4S_dom"/>
</dbReference>
<dbReference type="GO" id="GO:0051536">
    <property type="term" value="F:iron-sulfur cluster binding"/>
    <property type="evidence" value="ECO:0007669"/>
    <property type="project" value="UniProtKB-KW"/>
</dbReference>
<dbReference type="Gene3D" id="2.40.40.20">
    <property type="match status" value="1"/>
</dbReference>
<comment type="caution">
    <text evidence="9">The sequence shown here is derived from an EMBL/GenBank/DDBJ whole genome shotgun (WGS) entry which is preliminary data.</text>
</comment>
<dbReference type="PROSITE" id="PS00932">
    <property type="entry name" value="MOLYBDOPTERIN_PROK_3"/>
    <property type="match status" value="1"/>
</dbReference>
<keyword evidence="6" id="KW-0408">Iron</keyword>
<organism evidence="9 10">
    <name type="scientific">Sandarakinorhabdus cyanobacteriorum</name>
    <dbReference type="NCBI Taxonomy" id="1981098"/>
    <lineage>
        <taxon>Bacteria</taxon>
        <taxon>Pseudomonadati</taxon>
        <taxon>Pseudomonadota</taxon>
        <taxon>Alphaproteobacteria</taxon>
        <taxon>Sphingomonadales</taxon>
        <taxon>Sphingosinicellaceae</taxon>
        <taxon>Sandarakinorhabdus</taxon>
    </lineage>
</organism>
<dbReference type="EMBL" id="NOXT01000123">
    <property type="protein sequence ID" value="OYQ25038.1"/>
    <property type="molecule type" value="Genomic_DNA"/>
</dbReference>
<dbReference type="PROSITE" id="PS51669">
    <property type="entry name" value="4FE4S_MOW_BIS_MGD"/>
    <property type="match status" value="1"/>
</dbReference>
<evidence type="ECO:0000259" key="8">
    <source>
        <dbReference type="PROSITE" id="PS51669"/>
    </source>
</evidence>
<dbReference type="Gene3D" id="2.20.25.90">
    <property type="entry name" value="ADC-like domains"/>
    <property type="match status" value="1"/>
</dbReference>
<dbReference type="SUPFAM" id="SSF53706">
    <property type="entry name" value="Formate dehydrogenase/DMSO reductase, domains 1-3"/>
    <property type="match status" value="1"/>
</dbReference>
<keyword evidence="5" id="KW-0560">Oxidoreductase</keyword>
<dbReference type="RefSeq" id="WP_094474866.1">
    <property type="nucleotide sequence ID" value="NZ_NOXT01000123.1"/>
</dbReference>
<evidence type="ECO:0000256" key="3">
    <source>
        <dbReference type="ARBA" id="ARBA00022505"/>
    </source>
</evidence>
<dbReference type="GO" id="GO:0043546">
    <property type="term" value="F:molybdopterin cofactor binding"/>
    <property type="evidence" value="ECO:0007669"/>
    <property type="project" value="InterPro"/>
</dbReference>
<comment type="cofactor">
    <cofactor evidence="1">
        <name>Mo-bis(molybdopterin guanine dinucleotide)</name>
        <dbReference type="ChEBI" id="CHEBI:60539"/>
    </cofactor>
</comment>
<evidence type="ECO:0000256" key="5">
    <source>
        <dbReference type="ARBA" id="ARBA00023002"/>
    </source>
</evidence>
<dbReference type="Gene3D" id="3.40.50.740">
    <property type="match status" value="1"/>
</dbReference>
<gene>
    <name evidence="9" type="ORF">CHU93_14485</name>
</gene>
<keyword evidence="10" id="KW-1185">Reference proteome</keyword>
<dbReference type="Proteomes" id="UP000216991">
    <property type="component" value="Unassembled WGS sequence"/>
</dbReference>
<feature type="domain" description="4Fe-4S Mo/W bis-MGD-type" evidence="8">
    <location>
        <begin position="1"/>
        <end position="57"/>
    </location>
</feature>
<dbReference type="SMART" id="SM00926">
    <property type="entry name" value="Molybdop_Fe4S4"/>
    <property type="match status" value="1"/>
</dbReference>
<keyword evidence="3" id="KW-0500">Molybdenum</keyword>
<dbReference type="InterPro" id="IPR050612">
    <property type="entry name" value="Prok_Mopterin_Oxidored"/>
</dbReference>
<dbReference type="GO" id="GO:0016491">
    <property type="term" value="F:oxidoreductase activity"/>
    <property type="evidence" value="ECO:0007669"/>
    <property type="project" value="UniProtKB-KW"/>
</dbReference>
<dbReference type="InterPro" id="IPR006655">
    <property type="entry name" value="Mopterin_OxRdtase_prok_CS"/>
</dbReference>
<dbReference type="GO" id="GO:0046872">
    <property type="term" value="F:metal ion binding"/>
    <property type="evidence" value="ECO:0007669"/>
    <property type="project" value="UniProtKB-KW"/>
</dbReference>
<evidence type="ECO:0000313" key="10">
    <source>
        <dbReference type="Proteomes" id="UP000216991"/>
    </source>
</evidence>
<name>A0A255Y751_9SPHN</name>
<dbReference type="Pfam" id="PF00384">
    <property type="entry name" value="Molybdopterin"/>
    <property type="match status" value="1"/>
</dbReference>
<evidence type="ECO:0000256" key="7">
    <source>
        <dbReference type="ARBA" id="ARBA00023014"/>
    </source>
</evidence>
<evidence type="ECO:0000256" key="4">
    <source>
        <dbReference type="ARBA" id="ARBA00022723"/>
    </source>
</evidence>
<accession>A0A255Y751</accession>
<dbReference type="PANTHER" id="PTHR43742">
    <property type="entry name" value="TRIMETHYLAMINE-N-OXIDE REDUCTASE"/>
    <property type="match status" value="1"/>
</dbReference>
<keyword evidence="7" id="KW-0411">Iron-sulfur</keyword>
<dbReference type="Gene3D" id="3.40.228.10">
    <property type="entry name" value="Dimethylsulfoxide Reductase, domain 2"/>
    <property type="match status" value="1"/>
</dbReference>
<dbReference type="AlphaFoldDB" id="A0A255Y751"/>
<evidence type="ECO:0000256" key="6">
    <source>
        <dbReference type="ARBA" id="ARBA00023004"/>
    </source>
</evidence>
<dbReference type="PANTHER" id="PTHR43742:SF6">
    <property type="entry name" value="OXIDOREDUCTASE YYAE-RELATED"/>
    <property type="match status" value="1"/>
</dbReference>
<dbReference type="OrthoDB" id="9759518at2"/>
<evidence type="ECO:0000256" key="1">
    <source>
        <dbReference type="ARBA" id="ARBA00001942"/>
    </source>
</evidence>